<evidence type="ECO:0000313" key="8">
    <source>
        <dbReference type="Proteomes" id="UP000500961"/>
    </source>
</evidence>
<dbReference type="SUPFAM" id="SSF54862">
    <property type="entry name" value="4Fe-4S ferredoxins"/>
    <property type="match status" value="1"/>
</dbReference>
<gene>
    <name evidence="7" type="ORF">FHG85_06490</name>
</gene>
<feature type="domain" description="4Fe-4S ferredoxin-type" evidence="6">
    <location>
        <begin position="4"/>
        <end position="33"/>
    </location>
</feature>
<feature type="transmembrane region" description="Helical" evidence="5">
    <location>
        <begin position="403"/>
        <end position="421"/>
    </location>
</feature>
<feature type="domain" description="4Fe-4S ferredoxin-type" evidence="6">
    <location>
        <begin position="82"/>
        <end position="111"/>
    </location>
</feature>
<dbReference type="Pfam" id="PF04976">
    <property type="entry name" value="DmsC"/>
    <property type="match status" value="1"/>
</dbReference>
<reference evidence="7 8" key="1">
    <citation type="submission" date="2019-07" db="EMBL/GenBank/DDBJ databases">
        <title>Thalassofilum flectens gen. nov., sp. nov., a novel moderate thermophilic anaerobe from a shallow sea hot spring in Kunashir Island (Russia), representing a new family in the order Bacteroidales, and proposal of Thalassofilacea fam. nov.</title>
        <authorList>
            <person name="Kochetkova T.V."/>
            <person name="Podosokorskaya O.A."/>
            <person name="Novikov A."/>
            <person name="Elcheninov A.G."/>
            <person name="Toshchakov S.V."/>
            <person name="Kublanov I.V."/>
        </authorList>
    </citation>
    <scope>NUCLEOTIDE SEQUENCE [LARGE SCALE GENOMIC DNA]</scope>
    <source>
        <strain evidence="7 8">38-H</strain>
    </source>
</reference>
<keyword evidence="8" id="KW-1185">Reference proteome</keyword>
<feature type="transmembrane region" description="Helical" evidence="5">
    <location>
        <begin position="208"/>
        <end position="227"/>
    </location>
</feature>
<keyword evidence="5" id="KW-0472">Membrane</keyword>
<dbReference type="InterPro" id="IPR007059">
    <property type="entry name" value="DmsC"/>
</dbReference>
<keyword evidence="1" id="KW-0004">4Fe-4S</keyword>
<protein>
    <submittedName>
        <fullName evidence="7">4Fe-4S dicluster domain-containing protein</fullName>
    </submittedName>
</protein>
<organism evidence="7 8">
    <name type="scientific">Tenuifilum thalassicum</name>
    <dbReference type="NCBI Taxonomy" id="2590900"/>
    <lineage>
        <taxon>Bacteria</taxon>
        <taxon>Pseudomonadati</taxon>
        <taxon>Bacteroidota</taxon>
        <taxon>Bacteroidia</taxon>
        <taxon>Bacteroidales</taxon>
        <taxon>Tenuifilaceae</taxon>
        <taxon>Tenuifilum</taxon>
    </lineage>
</organism>
<dbReference type="InterPro" id="IPR050954">
    <property type="entry name" value="ET_IronSulfur_Cluster-Binding"/>
</dbReference>
<dbReference type="PROSITE" id="PS51379">
    <property type="entry name" value="4FE4S_FER_2"/>
    <property type="match status" value="2"/>
</dbReference>
<dbReference type="AlphaFoldDB" id="A0A7D4BZZ8"/>
<keyword evidence="4" id="KW-0411">Iron-sulfur</keyword>
<evidence type="ECO:0000256" key="3">
    <source>
        <dbReference type="ARBA" id="ARBA00023004"/>
    </source>
</evidence>
<dbReference type="PANTHER" id="PTHR43177:SF3">
    <property type="entry name" value="PROTEIN NRFC HOMOLOG"/>
    <property type="match status" value="1"/>
</dbReference>
<dbReference type="GO" id="GO:0016020">
    <property type="term" value="C:membrane"/>
    <property type="evidence" value="ECO:0007669"/>
    <property type="project" value="InterPro"/>
</dbReference>
<feature type="transmembrane region" description="Helical" evidence="5">
    <location>
        <begin position="278"/>
        <end position="294"/>
    </location>
</feature>
<dbReference type="Gene3D" id="3.30.70.20">
    <property type="match status" value="2"/>
</dbReference>
<dbReference type="KEGG" id="ttz:FHG85_06490"/>
<dbReference type="PROSITE" id="PS00198">
    <property type="entry name" value="4FE4S_FER_1"/>
    <property type="match status" value="1"/>
</dbReference>
<name>A0A7D4BZZ8_9BACT</name>
<evidence type="ECO:0000259" key="6">
    <source>
        <dbReference type="PROSITE" id="PS51379"/>
    </source>
</evidence>
<dbReference type="EMBL" id="CP041345">
    <property type="protein sequence ID" value="QKG79924.1"/>
    <property type="molecule type" value="Genomic_DNA"/>
</dbReference>
<evidence type="ECO:0000256" key="5">
    <source>
        <dbReference type="SAM" id="Phobius"/>
    </source>
</evidence>
<dbReference type="GO" id="GO:0051539">
    <property type="term" value="F:4 iron, 4 sulfur cluster binding"/>
    <property type="evidence" value="ECO:0007669"/>
    <property type="project" value="UniProtKB-KW"/>
</dbReference>
<dbReference type="GO" id="GO:0046872">
    <property type="term" value="F:metal ion binding"/>
    <property type="evidence" value="ECO:0007669"/>
    <property type="project" value="UniProtKB-KW"/>
</dbReference>
<evidence type="ECO:0000313" key="7">
    <source>
        <dbReference type="EMBL" id="QKG79924.1"/>
    </source>
</evidence>
<dbReference type="RefSeq" id="WP_173074156.1">
    <property type="nucleotide sequence ID" value="NZ_CP041345.1"/>
</dbReference>
<proteinExistence type="predicted"/>
<feature type="transmembrane region" description="Helical" evidence="5">
    <location>
        <begin position="300"/>
        <end position="322"/>
    </location>
</feature>
<accession>A0A7D4BZZ8</accession>
<dbReference type="PANTHER" id="PTHR43177">
    <property type="entry name" value="PROTEIN NRFC"/>
    <property type="match status" value="1"/>
</dbReference>
<dbReference type="Pfam" id="PF00037">
    <property type="entry name" value="Fer4"/>
    <property type="match status" value="1"/>
</dbReference>
<keyword evidence="5" id="KW-0812">Transmembrane</keyword>
<dbReference type="GO" id="GO:0019645">
    <property type="term" value="P:anaerobic electron transport chain"/>
    <property type="evidence" value="ECO:0007669"/>
    <property type="project" value="InterPro"/>
</dbReference>
<dbReference type="CDD" id="cd16371">
    <property type="entry name" value="DMSOR_beta_like"/>
    <property type="match status" value="1"/>
</dbReference>
<keyword evidence="2" id="KW-0479">Metal-binding</keyword>
<dbReference type="Pfam" id="PF13247">
    <property type="entry name" value="Fer4_11"/>
    <property type="match status" value="1"/>
</dbReference>
<evidence type="ECO:0000256" key="4">
    <source>
        <dbReference type="ARBA" id="ARBA00023014"/>
    </source>
</evidence>
<evidence type="ECO:0000256" key="1">
    <source>
        <dbReference type="ARBA" id="ARBA00022485"/>
    </source>
</evidence>
<keyword evidence="5" id="KW-1133">Transmembrane helix</keyword>
<dbReference type="InterPro" id="IPR017896">
    <property type="entry name" value="4Fe4S_Fe-S-bd"/>
</dbReference>
<feature type="transmembrane region" description="Helical" evidence="5">
    <location>
        <begin position="239"/>
        <end position="257"/>
    </location>
</feature>
<dbReference type="InterPro" id="IPR017900">
    <property type="entry name" value="4Fe4S_Fe_S_CS"/>
</dbReference>
<keyword evidence="3" id="KW-0408">Iron</keyword>
<dbReference type="Proteomes" id="UP000500961">
    <property type="component" value="Chromosome"/>
</dbReference>
<feature type="transmembrane region" description="Helical" evidence="5">
    <location>
        <begin position="377"/>
        <end position="396"/>
    </location>
</feature>
<feature type="transmembrane region" description="Helical" evidence="5">
    <location>
        <begin position="334"/>
        <end position="357"/>
    </location>
</feature>
<sequence length="434" mass="48424">MTEKGFIFDYSKCVGCHACVVACYNQNNTQPPIIWRNIHKGNSIKIPLKGFINLSLACNHCIDAPCLANCPAIAYSKDSETGAIIHNPSKCIGCKYCTWACPYDAPKFNKSTGVVEKCNFCIDLQKKGLQPACTTACPTGALTFGEVDTSANTNQPGFPDDNTLPRVNLLGNEVYSCIPDMDINAAGQVDDKMISNKKRSKIRSADEIPLILFTLLSSILTGLFVFFYKPSDTSITGKFFYVGGLAVAAFASTFHLGKPLRAYRSILNIKSSWLSREILLFSLFSLFSTLYLLVEAKFLFWISAALGLALLFAIEMVYRLAIKRFTPKIHSSNTILTALTFSSIFLNSNLFVIFISLKLMLYLVRNAYASHLSLRKLLLSFVRFISLAIPLSVVLFEFKEIDFSFLIILLMVGETIDRFAYYDEIDIVEPTDFF</sequence>
<evidence type="ECO:0000256" key="2">
    <source>
        <dbReference type="ARBA" id="ARBA00022723"/>
    </source>
</evidence>